<dbReference type="InParanoid" id="A0A369J2V2"/>
<dbReference type="Proteomes" id="UP000076154">
    <property type="component" value="Unassembled WGS sequence"/>
</dbReference>
<gene>
    <name evidence="2" type="ORF">Hypma_002980</name>
</gene>
<name>A0A369J2V2_HYPMA</name>
<feature type="compositionally biased region" description="Polar residues" evidence="1">
    <location>
        <begin position="91"/>
        <end position="101"/>
    </location>
</feature>
<organism evidence="2 3">
    <name type="scientific">Hypsizygus marmoreus</name>
    <name type="common">White beech mushroom</name>
    <name type="synonym">Agaricus marmoreus</name>
    <dbReference type="NCBI Taxonomy" id="39966"/>
    <lineage>
        <taxon>Eukaryota</taxon>
        <taxon>Fungi</taxon>
        <taxon>Dikarya</taxon>
        <taxon>Basidiomycota</taxon>
        <taxon>Agaricomycotina</taxon>
        <taxon>Agaricomycetes</taxon>
        <taxon>Agaricomycetidae</taxon>
        <taxon>Agaricales</taxon>
        <taxon>Tricholomatineae</taxon>
        <taxon>Lyophyllaceae</taxon>
        <taxon>Hypsizygus</taxon>
    </lineage>
</organism>
<dbReference type="AlphaFoldDB" id="A0A369J2V2"/>
<feature type="region of interest" description="Disordered" evidence="1">
    <location>
        <begin position="1"/>
        <end position="105"/>
    </location>
</feature>
<evidence type="ECO:0000313" key="3">
    <source>
        <dbReference type="Proteomes" id="UP000076154"/>
    </source>
</evidence>
<protein>
    <submittedName>
        <fullName evidence="2">Uncharacterized protein</fullName>
    </submittedName>
</protein>
<reference evidence="2" key="1">
    <citation type="submission" date="2018-04" db="EMBL/GenBank/DDBJ databases">
        <title>Whole genome sequencing of Hypsizygus marmoreus.</title>
        <authorList>
            <person name="Choi I.-G."/>
            <person name="Min B."/>
            <person name="Kim J.-G."/>
            <person name="Kim S."/>
            <person name="Oh Y.-L."/>
            <person name="Kong W.-S."/>
            <person name="Park H."/>
            <person name="Jeong J."/>
            <person name="Song E.-S."/>
        </authorList>
    </citation>
    <scope>NUCLEOTIDE SEQUENCE [LARGE SCALE GENOMIC DNA]</scope>
    <source>
        <strain evidence="2">51987-8</strain>
    </source>
</reference>
<evidence type="ECO:0000313" key="2">
    <source>
        <dbReference type="EMBL" id="RDB16351.1"/>
    </source>
</evidence>
<sequence length="126" mass="13593">MIPTRTLCSQVKDKPLPPSSPVSTEESSSSDDESPPPAVPLTIRGPPRRDLKATVQRAQKASINGPAETVNKDDNRKHRSVKATEGDRSESVSTASKQASTKGAELRSAQEYIVPHRGFIVADTMK</sequence>
<evidence type="ECO:0000256" key="1">
    <source>
        <dbReference type="SAM" id="MobiDB-lite"/>
    </source>
</evidence>
<dbReference type="EMBL" id="LUEZ02000125">
    <property type="protein sequence ID" value="RDB16351.1"/>
    <property type="molecule type" value="Genomic_DNA"/>
</dbReference>
<accession>A0A369J2V2</accession>
<keyword evidence="3" id="KW-1185">Reference proteome</keyword>
<comment type="caution">
    <text evidence="2">The sequence shown here is derived from an EMBL/GenBank/DDBJ whole genome shotgun (WGS) entry which is preliminary data.</text>
</comment>
<proteinExistence type="predicted"/>
<feature type="compositionally biased region" description="Basic and acidic residues" evidence="1">
    <location>
        <begin position="70"/>
        <end position="90"/>
    </location>
</feature>